<dbReference type="EC" id="2.7.11.22" evidence="2"/>
<dbReference type="Gene3D" id="1.10.510.10">
    <property type="entry name" value="Transferase(Phosphotransferase) domain 1"/>
    <property type="match status" value="1"/>
</dbReference>
<dbReference type="Pfam" id="PF00069">
    <property type="entry name" value="Pkinase"/>
    <property type="match status" value="1"/>
</dbReference>
<evidence type="ECO:0000259" key="16">
    <source>
        <dbReference type="PROSITE" id="PS50011"/>
    </source>
</evidence>
<keyword evidence="18" id="KW-1185">Reference proteome</keyword>
<dbReference type="GO" id="GO:0030332">
    <property type="term" value="F:cyclin binding"/>
    <property type="evidence" value="ECO:0007669"/>
    <property type="project" value="TreeGrafter"/>
</dbReference>
<dbReference type="GO" id="GO:0005524">
    <property type="term" value="F:ATP binding"/>
    <property type="evidence" value="ECO:0007669"/>
    <property type="project" value="UniProtKB-UniRule"/>
</dbReference>
<comment type="similarity">
    <text evidence="1">Belongs to the protein kinase superfamily. CMGC Ser/Thr protein kinase family. CDC2/CDKX subfamily.</text>
</comment>
<dbReference type="PROSITE" id="PS00107">
    <property type="entry name" value="PROTEIN_KINASE_ATP"/>
    <property type="match status" value="1"/>
</dbReference>
<keyword evidence="6" id="KW-0808">Transferase</keyword>
<keyword evidence="10 14" id="KW-0067">ATP-binding</keyword>
<evidence type="ECO:0000256" key="1">
    <source>
        <dbReference type="ARBA" id="ARBA00006485"/>
    </source>
</evidence>
<dbReference type="InterPro" id="IPR000719">
    <property type="entry name" value="Prot_kinase_dom"/>
</dbReference>
<dbReference type="InterPro" id="IPR011009">
    <property type="entry name" value="Kinase-like_dom_sf"/>
</dbReference>
<dbReference type="SUPFAM" id="SSF56112">
    <property type="entry name" value="Protein kinase-like (PK-like)"/>
    <property type="match status" value="1"/>
</dbReference>
<evidence type="ECO:0000313" key="17">
    <source>
        <dbReference type="EMBL" id="KAK7312983.1"/>
    </source>
</evidence>
<evidence type="ECO:0000256" key="9">
    <source>
        <dbReference type="ARBA" id="ARBA00022777"/>
    </source>
</evidence>
<evidence type="ECO:0000256" key="12">
    <source>
        <dbReference type="ARBA" id="ARBA00047811"/>
    </source>
</evidence>
<sequence length="375" mass="42329">MALEIKETELSSYPKFSPRLIYSLTLSDDQRKVLGAWYTDFKPIGIGKYSKVFRCTHHLSQQQFAIKIIPIPPEEKKDGVPCRIIREVSALKELEHPNIVKLEDVLTTEDEVFLVFQNLNIDLYGYLRNPLMFMYPRKMRRFLHQILSAVAYFHSRKIIHRDLKPSNILVEFRDVVKIADFGAARTFDDPPSSSYSNDKCSPFYRAPELLLGSTNYSTSADIWSVGCIFGEMSLGRPLFTSAADSDWKMLSEIFDLLGTPTERTWPGVTSLCGSIEAMGPPKKPKELSHKFPSLSPEGVDLISVSYFDNHLVCIIDRLTVFVVLIDTYKSLLLVTAFDLSTSNACNCISILASVVSYCTMSLKYSLIDLAGNAFP</sequence>
<dbReference type="GO" id="GO:0005737">
    <property type="term" value="C:cytoplasm"/>
    <property type="evidence" value="ECO:0007669"/>
    <property type="project" value="TreeGrafter"/>
</dbReference>
<dbReference type="GO" id="GO:0010389">
    <property type="term" value="P:regulation of G2/M transition of mitotic cell cycle"/>
    <property type="evidence" value="ECO:0007669"/>
    <property type="project" value="TreeGrafter"/>
</dbReference>
<evidence type="ECO:0000256" key="2">
    <source>
        <dbReference type="ARBA" id="ARBA00012425"/>
    </source>
</evidence>
<evidence type="ECO:0000256" key="4">
    <source>
        <dbReference type="ARBA" id="ARBA00022553"/>
    </source>
</evidence>
<dbReference type="GO" id="GO:0010468">
    <property type="term" value="P:regulation of gene expression"/>
    <property type="evidence" value="ECO:0007669"/>
    <property type="project" value="TreeGrafter"/>
</dbReference>
<dbReference type="GO" id="GO:0007165">
    <property type="term" value="P:signal transduction"/>
    <property type="evidence" value="ECO:0007669"/>
    <property type="project" value="TreeGrafter"/>
</dbReference>
<evidence type="ECO:0000256" key="3">
    <source>
        <dbReference type="ARBA" id="ARBA00022527"/>
    </source>
</evidence>
<organism evidence="17 18">
    <name type="scientific">Canavalia gladiata</name>
    <name type="common">Sword bean</name>
    <name type="synonym">Dolichos gladiatus</name>
    <dbReference type="NCBI Taxonomy" id="3824"/>
    <lineage>
        <taxon>Eukaryota</taxon>
        <taxon>Viridiplantae</taxon>
        <taxon>Streptophyta</taxon>
        <taxon>Embryophyta</taxon>
        <taxon>Tracheophyta</taxon>
        <taxon>Spermatophyta</taxon>
        <taxon>Magnoliopsida</taxon>
        <taxon>eudicotyledons</taxon>
        <taxon>Gunneridae</taxon>
        <taxon>Pentapetalae</taxon>
        <taxon>rosids</taxon>
        <taxon>fabids</taxon>
        <taxon>Fabales</taxon>
        <taxon>Fabaceae</taxon>
        <taxon>Papilionoideae</taxon>
        <taxon>50 kb inversion clade</taxon>
        <taxon>NPAAA clade</taxon>
        <taxon>indigoferoid/millettioid clade</taxon>
        <taxon>Phaseoleae</taxon>
        <taxon>Canavalia</taxon>
    </lineage>
</organism>
<keyword evidence="11" id="KW-0131">Cell cycle</keyword>
<keyword evidence="4" id="KW-0597">Phosphoprotein</keyword>
<name>A0AAN9KA47_CANGL</name>
<protein>
    <recommendedName>
        <fullName evidence="2">cyclin-dependent kinase</fullName>
        <ecNumber evidence="2">2.7.11.22</ecNumber>
    </recommendedName>
</protein>
<dbReference type="InterPro" id="IPR008271">
    <property type="entry name" value="Ser/Thr_kinase_AS"/>
</dbReference>
<dbReference type="PANTHER" id="PTHR24056:SF548">
    <property type="entry name" value="CYCLIN-DEPENDENT KINASE A-1"/>
    <property type="match status" value="1"/>
</dbReference>
<dbReference type="AlphaFoldDB" id="A0AAN9KA47"/>
<proteinExistence type="inferred from homology"/>
<feature type="binding site" evidence="14">
    <location>
        <position position="67"/>
    </location>
    <ligand>
        <name>ATP</name>
        <dbReference type="ChEBI" id="CHEBI:30616"/>
    </ligand>
</feature>
<evidence type="ECO:0000256" key="5">
    <source>
        <dbReference type="ARBA" id="ARBA00022618"/>
    </source>
</evidence>
<dbReference type="InterPro" id="IPR017441">
    <property type="entry name" value="Protein_kinase_ATP_BS"/>
</dbReference>
<dbReference type="PROSITE" id="PS00108">
    <property type="entry name" value="PROTEIN_KINASE_ST"/>
    <property type="match status" value="1"/>
</dbReference>
<evidence type="ECO:0000256" key="13">
    <source>
        <dbReference type="ARBA" id="ARBA00048367"/>
    </source>
</evidence>
<evidence type="ECO:0000256" key="7">
    <source>
        <dbReference type="ARBA" id="ARBA00022741"/>
    </source>
</evidence>
<dbReference type="PANTHER" id="PTHR24056">
    <property type="entry name" value="CELL DIVISION PROTEIN KINASE"/>
    <property type="match status" value="1"/>
</dbReference>
<evidence type="ECO:0000256" key="11">
    <source>
        <dbReference type="ARBA" id="ARBA00023306"/>
    </source>
</evidence>
<keyword evidence="9" id="KW-0418">Kinase</keyword>
<evidence type="ECO:0000256" key="8">
    <source>
        <dbReference type="ARBA" id="ARBA00022776"/>
    </source>
</evidence>
<dbReference type="GO" id="GO:0051445">
    <property type="term" value="P:regulation of meiotic cell cycle"/>
    <property type="evidence" value="ECO:0007669"/>
    <property type="project" value="TreeGrafter"/>
</dbReference>
<evidence type="ECO:0000313" key="18">
    <source>
        <dbReference type="Proteomes" id="UP001367508"/>
    </source>
</evidence>
<gene>
    <name evidence="17" type="ORF">VNO77_37284</name>
</gene>
<dbReference type="GO" id="GO:0000082">
    <property type="term" value="P:G1/S transition of mitotic cell cycle"/>
    <property type="evidence" value="ECO:0007669"/>
    <property type="project" value="TreeGrafter"/>
</dbReference>
<dbReference type="SMART" id="SM00220">
    <property type="entry name" value="S_TKc"/>
    <property type="match status" value="1"/>
</dbReference>
<keyword evidence="7 14" id="KW-0547">Nucleotide-binding</keyword>
<dbReference type="GO" id="GO:0051301">
    <property type="term" value="P:cell division"/>
    <property type="evidence" value="ECO:0007669"/>
    <property type="project" value="UniProtKB-KW"/>
</dbReference>
<dbReference type="GO" id="GO:0005634">
    <property type="term" value="C:nucleus"/>
    <property type="evidence" value="ECO:0007669"/>
    <property type="project" value="TreeGrafter"/>
</dbReference>
<dbReference type="EMBL" id="JAYMYQ010000009">
    <property type="protein sequence ID" value="KAK7312983.1"/>
    <property type="molecule type" value="Genomic_DNA"/>
</dbReference>
<dbReference type="Proteomes" id="UP001367508">
    <property type="component" value="Unassembled WGS sequence"/>
</dbReference>
<dbReference type="FunFam" id="1.10.510.10:FF:000624">
    <property type="entry name" value="Mitogen-activated protein kinase"/>
    <property type="match status" value="1"/>
</dbReference>
<dbReference type="Gene3D" id="3.30.200.20">
    <property type="entry name" value="Phosphorylase Kinase, domain 1"/>
    <property type="match status" value="1"/>
</dbReference>
<dbReference type="GO" id="GO:0004693">
    <property type="term" value="F:cyclin-dependent protein serine/threonine kinase activity"/>
    <property type="evidence" value="ECO:0007669"/>
    <property type="project" value="UniProtKB-EC"/>
</dbReference>
<dbReference type="PROSITE" id="PS50011">
    <property type="entry name" value="PROTEIN_KINASE_DOM"/>
    <property type="match status" value="1"/>
</dbReference>
<reference evidence="17 18" key="1">
    <citation type="submission" date="2024-01" db="EMBL/GenBank/DDBJ databases">
        <title>The genomes of 5 underutilized Papilionoideae crops provide insights into root nodulation and disease resistanc.</title>
        <authorList>
            <person name="Jiang F."/>
        </authorList>
    </citation>
    <scope>NUCLEOTIDE SEQUENCE [LARGE SCALE GENOMIC DNA]</scope>
    <source>
        <strain evidence="17">LVBAO_FW01</strain>
        <tissue evidence="17">Leaves</tissue>
    </source>
</reference>
<comment type="catalytic activity">
    <reaction evidence="13">
        <text>L-seryl-[protein] + ATP = O-phospho-L-seryl-[protein] + ADP + H(+)</text>
        <dbReference type="Rhea" id="RHEA:17989"/>
        <dbReference type="Rhea" id="RHEA-COMP:9863"/>
        <dbReference type="Rhea" id="RHEA-COMP:11604"/>
        <dbReference type="ChEBI" id="CHEBI:15378"/>
        <dbReference type="ChEBI" id="CHEBI:29999"/>
        <dbReference type="ChEBI" id="CHEBI:30616"/>
        <dbReference type="ChEBI" id="CHEBI:83421"/>
        <dbReference type="ChEBI" id="CHEBI:456216"/>
        <dbReference type="EC" id="2.7.11.22"/>
    </reaction>
</comment>
<keyword evidence="3 15" id="KW-0723">Serine/threonine-protein kinase</keyword>
<dbReference type="InterPro" id="IPR050108">
    <property type="entry name" value="CDK"/>
</dbReference>
<keyword evidence="8" id="KW-0498">Mitosis</keyword>
<feature type="domain" description="Protein kinase" evidence="16">
    <location>
        <begin position="38"/>
        <end position="294"/>
    </location>
</feature>
<evidence type="ECO:0000256" key="10">
    <source>
        <dbReference type="ARBA" id="ARBA00022840"/>
    </source>
</evidence>
<comment type="caution">
    <text evidence="17">The sequence shown here is derived from an EMBL/GenBank/DDBJ whole genome shotgun (WGS) entry which is preliminary data.</text>
</comment>
<dbReference type="GO" id="GO:0000307">
    <property type="term" value="C:cyclin-dependent protein kinase holoenzyme complex"/>
    <property type="evidence" value="ECO:0007669"/>
    <property type="project" value="TreeGrafter"/>
</dbReference>
<evidence type="ECO:0000256" key="6">
    <source>
        <dbReference type="ARBA" id="ARBA00022679"/>
    </source>
</evidence>
<evidence type="ECO:0000256" key="15">
    <source>
        <dbReference type="RuleBase" id="RU000304"/>
    </source>
</evidence>
<accession>A0AAN9KA47</accession>
<keyword evidence="5" id="KW-0132">Cell division</keyword>
<evidence type="ECO:0000256" key="14">
    <source>
        <dbReference type="PROSITE-ProRule" id="PRU10141"/>
    </source>
</evidence>
<comment type="catalytic activity">
    <reaction evidence="12">
        <text>L-threonyl-[protein] + ATP = O-phospho-L-threonyl-[protein] + ADP + H(+)</text>
        <dbReference type="Rhea" id="RHEA:46608"/>
        <dbReference type="Rhea" id="RHEA-COMP:11060"/>
        <dbReference type="Rhea" id="RHEA-COMP:11605"/>
        <dbReference type="ChEBI" id="CHEBI:15378"/>
        <dbReference type="ChEBI" id="CHEBI:30013"/>
        <dbReference type="ChEBI" id="CHEBI:30616"/>
        <dbReference type="ChEBI" id="CHEBI:61977"/>
        <dbReference type="ChEBI" id="CHEBI:456216"/>
        <dbReference type="EC" id="2.7.11.22"/>
    </reaction>
</comment>